<dbReference type="Proteomes" id="UP000027456">
    <property type="component" value="Unassembled WGS sequence"/>
</dbReference>
<dbReference type="EMBL" id="AZST01000868">
    <property type="protein sequence ID" value="KEP47009.1"/>
    <property type="molecule type" value="Genomic_DNA"/>
</dbReference>
<dbReference type="OrthoDB" id="2536440at2759"/>
<dbReference type="AlphaFoldDB" id="A0A074RJL3"/>
<dbReference type="PANTHER" id="PTHR42115">
    <property type="entry name" value="BETA-SYNTHASE (BETA-THIONASE), PUTATIVE (AFU_ORTHOLOGUE AFUA_3G08420)-RELATED"/>
    <property type="match status" value="1"/>
</dbReference>
<comment type="caution">
    <text evidence="2">The sequence shown here is derived from an EMBL/GenBank/DDBJ whole genome shotgun (WGS) entry which is preliminary data.</text>
</comment>
<dbReference type="HOGENOM" id="CLU_105491_0_0_1"/>
<accession>A0A074RJL3</accession>
<keyword evidence="3" id="KW-1185">Reference proteome</keyword>
<proteinExistence type="predicted"/>
<sequence length="160" mass="17767">MATMAAPLASLNSSLRHVVSGPSKYRGAVVEDLQLPPAFALSRTEHVVKAIELAYDRDFSYIPVLDSKRKPVGYIDVASLKTRWEAGTANPSDLIENYMNKFARGTDVPYTVITPETPLEELESFLETTPFAIVTDWNRKFVLGVATKDDLSNFVTRRGT</sequence>
<evidence type="ECO:0000259" key="1">
    <source>
        <dbReference type="Pfam" id="PF00571"/>
    </source>
</evidence>
<name>A0A074RJL3_9AGAM</name>
<dbReference type="PANTHER" id="PTHR42115:SF1">
    <property type="entry name" value="BETA-SYNTHASE (BETA-THIONASE), PUTATIVE (AFU_ORTHOLOGUE AFUA_3G08420)-RELATED"/>
    <property type="match status" value="1"/>
</dbReference>
<dbReference type="STRING" id="1423351.A0A074RJL3"/>
<dbReference type="SUPFAM" id="SSF54631">
    <property type="entry name" value="CBS-domain pair"/>
    <property type="match status" value="1"/>
</dbReference>
<dbReference type="Pfam" id="PF00571">
    <property type="entry name" value="CBS"/>
    <property type="match status" value="1"/>
</dbReference>
<organism evidence="2 3">
    <name type="scientific">Rhizoctonia solani 123E</name>
    <dbReference type="NCBI Taxonomy" id="1423351"/>
    <lineage>
        <taxon>Eukaryota</taxon>
        <taxon>Fungi</taxon>
        <taxon>Dikarya</taxon>
        <taxon>Basidiomycota</taxon>
        <taxon>Agaricomycotina</taxon>
        <taxon>Agaricomycetes</taxon>
        <taxon>Cantharellales</taxon>
        <taxon>Ceratobasidiaceae</taxon>
        <taxon>Rhizoctonia</taxon>
    </lineage>
</organism>
<gene>
    <name evidence="2" type="ORF">V565_171590</name>
</gene>
<dbReference type="InterPro" id="IPR046342">
    <property type="entry name" value="CBS_dom_sf"/>
</dbReference>
<evidence type="ECO:0000313" key="2">
    <source>
        <dbReference type="EMBL" id="KEP47009.1"/>
    </source>
</evidence>
<evidence type="ECO:0000313" key="3">
    <source>
        <dbReference type="Proteomes" id="UP000027456"/>
    </source>
</evidence>
<reference evidence="2 3" key="1">
    <citation type="submission" date="2013-12" db="EMBL/GenBank/DDBJ databases">
        <authorList>
            <person name="Cubeta M."/>
            <person name="Pakala S."/>
            <person name="Fedorova N."/>
            <person name="Thomas E."/>
            <person name="Dean R."/>
            <person name="Jabaji S."/>
            <person name="Neate S."/>
            <person name="Toda T."/>
            <person name="Tavantzis S."/>
            <person name="Vilgalys R."/>
            <person name="Bharathan N."/>
            <person name="Pakala S."/>
            <person name="Losada L.S."/>
            <person name="Zafar N."/>
            <person name="Nierman W."/>
        </authorList>
    </citation>
    <scope>NUCLEOTIDE SEQUENCE [LARGE SCALE GENOMIC DNA]</scope>
    <source>
        <strain evidence="2 3">123E</strain>
    </source>
</reference>
<protein>
    <submittedName>
        <fullName evidence="2">TAF10-TFIID and SAGA subunit-like protein</fullName>
    </submittedName>
</protein>
<dbReference type="Gene3D" id="3.10.580.10">
    <property type="entry name" value="CBS-domain"/>
    <property type="match status" value="1"/>
</dbReference>
<dbReference type="InterPro" id="IPR000644">
    <property type="entry name" value="CBS_dom"/>
</dbReference>
<feature type="domain" description="CBS" evidence="1">
    <location>
        <begin position="30"/>
        <end position="78"/>
    </location>
</feature>